<comment type="caution">
    <text evidence="2">The sequence shown here is derived from an EMBL/GenBank/DDBJ whole genome shotgun (WGS) entry which is preliminary data.</text>
</comment>
<name>A0A258D7Y5_CAUVI</name>
<evidence type="ECO:0000313" key="2">
    <source>
        <dbReference type="EMBL" id="OYX03714.1"/>
    </source>
</evidence>
<proteinExistence type="predicted"/>
<gene>
    <name evidence="2" type="ORF">B7Z12_09285</name>
</gene>
<evidence type="ECO:0000256" key="1">
    <source>
        <dbReference type="SAM" id="MobiDB-lite"/>
    </source>
</evidence>
<evidence type="ECO:0008006" key="4">
    <source>
        <dbReference type="Google" id="ProtNLM"/>
    </source>
</evidence>
<feature type="compositionally biased region" description="Basic residues" evidence="1">
    <location>
        <begin position="463"/>
        <end position="473"/>
    </location>
</feature>
<accession>A0A258D7Y5</accession>
<sequence length="473" mass="53047">MREAQQIHLCPLDLADDLPAWSFGGAEVRVFTADELLALIDPLAVDRLRPSWSFNADRFSQINWLVVRETVALEANVGKRALPWLFETLNRDFFKIEPHKERYPAPVERALFALLLAPWEDWTEHRELNWRAFTAPWVHTVSEDLFVSRHRLPSAETLNFELDVFEVDGETIELERRVRYQLGADASSVSALVGDDLVRRIEKAAASALFETPVAHFLVRAFAADGIDEFMGHLTMIEAALGQHESSATECVRRRLAGLLGDAAVAADYGELFELRSQFVHGRSMTTISGEHRCRARSLARRTAAALVERACDAMPSERAADLATLRTVGSAVLTPAKRKANAKTSSDGHEALDPALLRIVEALAQSDARRDFQENEEAAEESAALRSALNLEEDYPAWKARAEALMQAFYERVDFWNEFPLKARVRFVRRAVEENGPAASNDAIIDHAAELASREHAARTAPKPRHGRRPKR</sequence>
<dbReference type="EMBL" id="NCDQ01000126">
    <property type="protein sequence ID" value="OYX03714.1"/>
    <property type="molecule type" value="Genomic_DNA"/>
</dbReference>
<reference evidence="2 3" key="1">
    <citation type="submission" date="2017-03" db="EMBL/GenBank/DDBJ databases">
        <title>Lifting the veil on microbial sulfur biogeochemistry in mining wastewaters.</title>
        <authorList>
            <person name="Kantor R.S."/>
            <person name="Colenbrander Nelson T."/>
            <person name="Marshall S."/>
            <person name="Bennett D."/>
            <person name="Apte S."/>
            <person name="Camacho D."/>
            <person name="Thomas B.C."/>
            <person name="Warren L.A."/>
            <person name="Banfield J.F."/>
        </authorList>
    </citation>
    <scope>NUCLEOTIDE SEQUENCE [LARGE SCALE GENOMIC DNA]</scope>
    <source>
        <strain evidence="2">32-67-7</strain>
    </source>
</reference>
<feature type="compositionally biased region" description="Basic and acidic residues" evidence="1">
    <location>
        <begin position="450"/>
        <end position="459"/>
    </location>
</feature>
<organism evidence="2 3">
    <name type="scientific">Caulobacter vibrioides</name>
    <name type="common">Caulobacter crescentus</name>
    <dbReference type="NCBI Taxonomy" id="155892"/>
    <lineage>
        <taxon>Bacteria</taxon>
        <taxon>Pseudomonadati</taxon>
        <taxon>Pseudomonadota</taxon>
        <taxon>Alphaproteobacteria</taxon>
        <taxon>Caulobacterales</taxon>
        <taxon>Caulobacteraceae</taxon>
        <taxon>Caulobacter</taxon>
    </lineage>
</organism>
<dbReference type="Proteomes" id="UP000215616">
    <property type="component" value="Unassembled WGS sequence"/>
</dbReference>
<protein>
    <recommendedName>
        <fullName evidence="4">Apea-like HEPN domain-containing protein</fullName>
    </recommendedName>
</protein>
<evidence type="ECO:0000313" key="3">
    <source>
        <dbReference type="Proteomes" id="UP000215616"/>
    </source>
</evidence>
<feature type="region of interest" description="Disordered" evidence="1">
    <location>
        <begin position="450"/>
        <end position="473"/>
    </location>
</feature>
<dbReference type="AlphaFoldDB" id="A0A258D7Y5"/>